<dbReference type="GO" id="GO:0003700">
    <property type="term" value="F:DNA-binding transcription factor activity"/>
    <property type="evidence" value="ECO:0007669"/>
    <property type="project" value="TreeGrafter"/>
</dbReference>
<keyword evidence="5" id="KW-1185">Reference proteome</keyword>
<dbReference type="InterPro" id="IPR036271">
    <property type="entry name" value="Tet_transcr_reg_TetR-rel_C_sf"/>
</dbReference>
<feature type="domain" description="HTH tetR-type" evidence="3">
    <location>
        <begin position="42"/>
        <end position="102"/>
    </location>
</feature>
<dbReference type="Proteomes" id="UP000193061">
    <property type="component" value="Unassembled WGS sequence"/>
</dbReference>
<dbReference type="InterPro" id="IPR001647">
    <property type="entry name" value="HTH_TetR"/>
</dbReference>
<sequence length="239" mass="26865">MTDYFLTIWSSIVETCPIGQVLFERNRVSAEPVLTRSSAKRSQKEKAILKAAEKVFAELGYAGATTQLIADAASLPKANVHYYFKTKQEIYRRVVYNIFDIWMEAAAVFDTDLGPKESLSRYIDKKMDLARSHPDGSKVWAAEIMQGAPIIQDYLEGELLEWANDRSAHIQRWIANGEMDPIDPAHLLYMIWSTTQHYADFGHQINTLNGGKPLGDAQWNAAKLSIKTVILKGVGLSVE</sequence>
<dbReference type="PANTHER" id="PTHR30055">
    <property type="entry name" value="HTH-TYPE TRANSCRIPTIONAL REGULATOR RUTR"/>
    <property type="match status" value="1"/>
</dbReference>
<dbReference type="GO" id="GO:0000976">
    <property type="term" value="F:transcription cis-regulatory region binding"/>
    <property type="evidence" value="ECO:0007669"/>
    <property type="project" value="TreeGrafter"/>
</dbReference>
<dbReference type="InterPro" id="IPR009057">
    <property type="entry name" value="Homeodomain-like_sf"/>
</dbReference>
<dbReference type="PANTHER" id="PTHR30055:SF196">
    <property type="entry name" value="HTH-TYPE TRANSCRIPTIONAL REGULATOR RUTR"/>
    <property type="match status" value="1"/>
</dbReference>
<feature type="DNA-binding region" description="H-T-H motif" evidence="2">
    <location>
        <begin position="65"/>
        <end position="84"/>
    </location>
</feature>
<dbReference type="Gene3D" id="1.10.10.60">
    <property type="entry name" value="Homeodomain-like"/>
    <property type="match status" value="1"/>
</dbReference>
<evidence type="ECO:0000313" key="5">
    <source>
        <dbReference type="Proteomes" id="UP000193061"/>
    </source>
</evidence>
<dbReference type="AlphaFoldDB" id="A0A1X6Z6Z3"/>
<dbReference type="PROSITE" id="PS50977">
    <property type="entry name" value="HTH_TETR_2"/>
    <property type="match status" value="1"/>
</dbReference>
<name>A0A1X6Z6Z3_9RHOB</name>
<organism evidence="4 5">
    <name type="scientific">Roseovarius albus</name>
    <dbReference type="NCBI Taxonomy" id="1247867"/>
    <lineage>
        <taxon>Bacteria</taxon>
        <taxon>Pseudomonadati</taxon>
        <taxon>Pseudomonadota</taxon>
        <taxon>Alphaproteobacteria</taxon>
        <taxon>Rhodobacterales</taxon>
        <taxon>Roseobacteraceae</taxon>
        <taxon>Roseovarius</taxon>
    </lineage>
</organism>
<evidence type="ECO:0000259" key="3">
    <source>
        <dbReference type="PROSITE" id="PS50977"/>
    </source>
</evidence>
<proteinExistence type="predicted"/>
<dbReference type="InterPro" id="IPR013573">
    <property type="entry name" value="Tscrpt_reg_YcdC_C"/>
</dbReference>
<dbReference type="SUPFAM" id="SSF48498">
    <property type="entry name" value="Tetracyclin repressor-like, C-terminal domain"/>
    <property type="match status" value="1"/>
</dbReference>
<evidence type="ECO:0000256" key="1">
    <source>
        <dbReference type="ARBA" id="ARBA00023125"/>
    </source>
</evidence>
<keyword evidence="1 2" id="KW-0238">DNA-binding</keyword>
<dbReference type="Gene3D" id="1.10.357.10">
    <property type="entry name" value="Tetracycline Repressor, domain 2"/>
    <property type="match status" value="1"/>
</dbReference>
<dbReference type="Pfam" id="PF00440">
    <property type="entry name" value="TetR_N"/>
    <property type="match status" value="1"/>
</dbReference>
<evidence type="ECO:0000256" key="2">
    <source>
        <dbReference type="PROSITE-ProRule" id="PRU00335"/>
    </source>
</evidence>
<dbReference type="Pfam" id="PF08362">
    <property type="entry name" value="TetR_C_3"/>
    <property type="match status" value="1"/>
</dbReference>
<dbReference type="InterPro" id="IPR050109">
    <property type="entry name" value="HTH-type_TetR-like_transc_reg"/>
</dbReference>
<dbReference type="SUPFAM" id="SSF46689">
    <property type="entry name" value="Homeodomain-like"/>
    <property type="match status" value="1"/>
</dbReference>
<reference evidence="4 5" key="1">
    <citation type="submission" date="2017-03" db="EMBL/GenBank/DDBJ databases">
        <authorList>
            <person name="Afonso C.L."/>
            <person name="Miller P.J."/>
            <person name="Scott M.A."/>
            <person name="Spackman E."/>
            <person name="Goraichik I."/>
            <person name="Dimitrov K.M."/>
            <person name="Suarez D.L."/>
            <person name="Swayne D.E."/>
        </authorList>
    </citation>
    <scope>NUCLEOTIDE SEQUENCE [LARGE SCALE GENOMIC DNA]</scope>
    <source>
        <strain evidence="4 5">CECT 7450</strain>
    </source>
</reference>
<dbReference type="PRINTS" id="PR00455">
    <property type="entry name" value="HTHTETR"/>
</dbReference>
<dbReference type="GO" id="GO:0045892">
    <property type="term" value="P:negative regulation of DNA-templated transcription"/>
    <property type="evidence" value="ECO:0007669"/>
    <property type="project" value="InterPro"/>
</dbReference>
<dbReference type="EMBL" id="FWFX01000005">
    <property type="protein sequence ID" value="SLN42752.1"/>
    <property type="molecule type" value="Genomic_DNA"/>
</dbReference>
<gene>
    <name evidence="4" type="primary">rutR_1</name>
    <name evidence="4" type="ORF">ROA7450_02092</name>
</gene>
<protein>
    <submittedName>
        <fullName evidence="4">HTH-type transcriptional regulator RutR</fullName>
    </submittedName>
</protein>
<accession>A0A1X6Z6Z3</accession>
<evidence type="ECO:0000313" key="4">
    <source>
        <dbReference type="EMBL" id="SLN42752.1"/>
    </source>
</evidence>